<dbReference type="RefSeq" id="WP_092348772.1">
    <property type="nucleotide sequence ID" value="NZ_FNQN01000007.1"/>
</dbReference>
<evidence type="ECO:0000313" key="9">
    <source>
        <dbReference type="EMBL" id="SEA54612.1"/>
    </source>
</evidence>
<dbReference type="InterPro" id="IPR004776">
    <property type="entry name" value="Mem_transp_PIN-like"/>
</dbReference>
<feature type="transmembrane region" description="Helical" evidence="8">
    <location>
        <begin position="257"/>
        <end position="277"/>
    </location>
</feature>
<reference evidence="9 10" key="1">
    <citation type="submission" date="2016-10" db="EMBL/GenBank/DDBJ databases">
        <authorList>
            <person name="de Groot N.N."/>
        </authorList>
    </citation>
    <scope>NUCLEOTIDE SEQUENCE [LARGE SCALE GENOMIC DNA]</scope>
    <source>
        <strain evidence="9 10">DSM 7343</strain>
    </source>
</reference>
<feature type="transmembrane region" description="Helical" evidence="8">
    <location>
        <begin position="132"/>
        <end position="151"/>
    </location>
</feature>
<feature type="transmembrane region" description="Helical" evidence="8">
    <location>
        <begin position="163"/>
        <end position="185"/>
    </location>
</feature>
<dbReference type="InterPro" id="IPR038770">
    <property type="entry name" value="Na+/solute_symporter_sf"/>
</dbReference>
<feature type="transmembrane region" description="Helical" evidence="8">
    <location>
        <begin position="230"/>
        <end position="251"/>
    </location>
</feature>
<accession>A0A1H4C3G3</accession>
<dbReference type="GO" id="GO:0005886">
    <property type="term" value="C:plasma membrane"/>
    <property type="evidence" value="ECO:0007669"/>
    <property type="project" value="UniProtKB-SubCell"/>
</dbReference>
<keyword evidence="5 8" id="KW-0812">Transmembrane</keyword>
<dbReference type="Gene3D" id="1.20.1530.20">
    <property type="match status" value="1"/>
</dbReference>
<feature type="transmembrane region" description="Helical" evidence="8">
    <location>
        <begin position="289"/>
        <end position="308"/>
    </location>
</feature>
<feature type="transmembrane region" description="Helical" evidence="8">
    <location>
        <begin position="39"/>
        <end position="56"/>
    </location>
</feature>
<keyword evidence="7 8" id="KW-0472">Membrane</keyword>
<dbReference type="GO" id="GO:0055085">
    <property type="term" value="P:transmembrane transport"/>
    <property type="evidence" value="ECO:0007669"/>
    <property type="project" value="InterPro"/>
</dbReference>
<feature type="transmembrane region" description="Helical" evidence="8">
    <location>
        <begin position="68"/>
        <end position="87"/>
    </location>
</feature>
<dbReference type="STRING" id="37625.SAMN05660420_02399"/>
<evidence type="ECO:0000256" key="2">
    <source>
        <dbReference type="ARBA" id="ARBA00010145"/>
    </source>
</evidence>
<organism evidence="9 10">
    <name type="scientific">Desulfuromusa kysingii</name>
    <dbReference type="NCBI Taxonomy" id="37625"/>
    <lineage>
        <taxon>Bacteria</taxon>
        <taxon>Pseudomonadati</taxon>
        <taxon>Thermodesulfobacteriota</taxon>
        <taxon>Desulfuromonadia</taxon>
        <taxon>Desulfuromonadales</taxon>
        <taxon>Geopsychrobacteraceae</taxon>
        <taxon>Desulfuromusa</taxon>
    </lineage>
</organism>
<evidence type="ECO:0000256" key="7">
    <source>
        <dbReference type="ARBA" id="ARBA00023136"/>
    </source>
</evidence>
<feature type="transmembrane region" description="Helical" evidence="8">
    <location>
        <begin position="197"/>
        <end position="218"/>
    </location>
</feature>
<evidence type="ECO:0000313" key="10">
    <source>
        <dbReference type="Proteomes" id="UP000199409"/>
    </source>
</evidence>
<evidence type="ECO:0000256" key="4">
    <source>
        <dbReference type="ARBA" id="ARBA00022475"/>
    </source>
</evidence>
<dbReference type="Pfam" id="PF03547">
    <property type="entry name" value="Mem_trans"/>
    <property type="match status" value="1"/>
</dbReference>
<evidence type="ECO:0000256" key="6">
    <source>
        <dbReference type="ARBA" id="ARBA00022989"/>
    </source>
</evidence>
<evidence type="ECO:0000256" key="1">
    <source>
        <dbReference type="ARBA" id="ARBA00004651"/>
    </source>
</evidence>
<evidence type="ECO:0000256" key="5">
    <source>
        <dbReference type="ARBA" id="ARBA00022692"/>
    </source>
</evidence>
<proteinExistence type="inferred from homology"/>
<dbReference type="AlphaFoldDB" id="A0A1H4C3G3"/>
<evidence type="ECO:0000256" key="3">
    <source>
        <dbReference type="ARBA" id="ARBA00022448"/>
    </source>
</evidence>
<comment type="subcellular location">
    <subcellularLocation>
        <location evidence="1">Cell membrane</location>
        <topology evidence="1">Multi-pass membrane protein</topology>
    </subcellularLocation>
</comment>
<comment type="similarity">
    <text evidence="2">Belongs to the auxin efflux carrier (TC 2.A.69) family.</text>
</comment>
<dbReference type="Proteomes" id="UP000199409">
    <property type="component" value="Unassembled WGS sequence"/>
</dbReference>
<gene>
    <name evidence="9" type="ORF">SAMN05660420_02399</name>
</gene>
<keyword evidence="6 8" id="KW-1133">Transmembrane helix</keyword>
<keyword evidence="10" id="KW-1185">Reference proteome</keyword>
<dbReference type="EMBL" id="FNQN01000007">
    <property type="protein sequence ID" value="SEA54612.1"/>
    <property type="molecule type" value="Genomic_DNA"/>
</dbReference>
<feature type="transmembrane region" description="Helical" evidence="8">
    <location>
        <begin position="108"/>
        <end position="126"/>
    </location>
</feature>
<keyword evidence="3" id="KW-0813">Transport</keyword>
<evidence type="ECO:0008006" key="11">
    <source>
        <dbReference type="Google" id="ProtNLM"/>
    </source>
</evidence>
<name>A0A1H4C3G3_9BACT</name>
<evidence type="ECO:0000256" key="8">
    <source>
        <dbReference type="SAM" id="Phobius"/>
    </source>
</evidence>
<dbReference type="OrthoDB" id="9805563at2"/>
<protein>
    <recommendedName>
        <fullName evidence="11">AEC family transporter</fullName>
    </recommendedName>
</protein>
<dbReference type="PANTHER" id="PTHR36838">
    <property type="entry name" value="AUXIN EFFLUX CARRIER FAMILY PROTEIN"/>
    <property type="match status" value="1"/>
</dbReference>
<sequence length="314" mass="33629">MQPFIETLTIVLPIFIVIGLGTLLKQLRLFDEAFLQQTNRLVYVIFLPLLLFHKIGKADFSSSFNAPLVIGSTLVVALGFALAYFYSGKCQYSPAIRGSFSQGAFRGNLAYIGLAICLNAYGDVGLTKAGVLMGFLVPVLNLFAILALLLPHHGHDDKKTPNLVVQAILNPLIIASFLGIIWSYWQLPIPVIIDRSIDITTGLALPLALLAIGGSFSLRRLKGDLKLAGIASIIKLAVLPLLTFLILVPMHVSGSDLGIGILIAGTPAATATYIMALQMKGDAELAGSIVMLSTLASAFSYTVILLLFKSYGLL</sequence>
<keyword evidence="4" id="KW-1003">Cell membrane</keyword>
<feature type="transmembrane region" description="Helical" evidence="8">
    <location>
        <begin position="6"/>
        <end position="27"/>
    </location>
</feature>
<dbReference type="PANTHER" id="PTHR36838:SF4">
    <property type="entry name" value="AUXIN EFFLUX CARRIER FAMILY PROTEIN"/>
    <property type="match status" value="1"/>
</dbReference>